<reference evidence="1 2" key="1">
    <citation type="journal article" date="2009" name="Nature">
        <title>The Sorghum bicolor genome and the diversification of grasses.</title>
        <authorList>
            <person name="Paterson A.H."/>
            <person name="Bowers J.E."/>
            <person name="Bruggmann R."/>
            <person name="Dubchak I."/>
            <person name="Grimwood J."/>
            <person name="Gundlach H."/>
            <person name="Haberer G."/>
            <person name="Hellsten U."/>
            <person name="Mitros T."/>
            <person name="Poliakov A."/>
            <person name="Schmutz J."/>
            <person name="Spannagl M."/>
            <person name="Tang H."/>
            <person name="Wang X."/>
            <person name="Wicker T."/>
            <person name="Bharti A.K."/>
            <person name="Chapman J."/>
            <person name="Feltus F.A."/>
            <person name="Gowik U."/>
            <person name="Grigoriev I.V."/>
            <person name="Lyons E."/>
            <person name="Maher C.A."/>
            <person name="Martis M."/>
            <person name="Narechania A."/>
            <person name="Otillar R.P."/>
            <person name="Penning B.W."/>
            <person name="Salamov A.A."/>
            <person name="Wang Y."/>
            <person name="Zhang L."/>
            <person name="Carpita N.C."/>
            <person name="Freeling M."/>
            <person name="Gingle A.R."/>
            <person name="Hash C.T."/>
            <person name="Keller B."/>
            <person name="Klein P."/>
            <person name="Kresovich S."/>
            <person name="McCann M.C."/>
            <person name="Ming R."/>
            <person name="Peterson D.G."/>
            <person name="Mehboob-ur-Rahman"/>
            <person name="Ware D."/>
            <person name="Westhoff P."/>
            <person name="Mayer K.F."/>
            <person name="Messing J."/>
            <person name="Rokhsar D.S."/>
        </authorList>
    </citation>
    <scope>NUCLEOTIDE SEQUENCE [LARGE SCALE GENOMIC DNA]</scope>
    <source>
        <strain evidence="2">cv. BTx623</strain>
    </source>
</reference>
<protein>
    <submittedName>
        <fullName evidence="1">Uncharacterized protein</fullName>
    </submittedName>
</protein>
<organism evidence="1 2">
    <name type="scientific">Sorghum bicolor</name>
    <name type="common">Sorghum</name>
    <name type="synonym">Sorghum vulgare</name>
    <dbReference type="NCBI Taxonomy" id="4558"/>
    <lineage>
        <taxon>Eukaryota</taxon>
        <taxon>Viridiplantae</taxon>
        <taxon>Streptophyta</taxon>
        <taxon>Embryophyta</taxon>
        <taxon>Tracheophyta</taxon>
        <taxon>Spermatophyta</taxon>
        <taxon>Magnoliopsida</taxon>
        <taxon>Liliopsida</taxon>
        <taxon>Poales</taxon>
        <taxon>Poaceae</taxon>
        <taxon>PACMAD clade</taxon>
        <taxon>Panicoideae</taxon>
        <taxon>Andropogonodae</taxon>
        <taxon>Andropogoneae</taxon>
        <taxon>Sorghinae</taxon>
        <taxon>Sorghum</taxon>
    </lineage>
</organism>
<accession>A0A1Z5R6B2</accession>
<evidence type="ECO:0000313" key="1">
    <source>
        <dbReference type="EMBL" id="OQU79304.1"/>
    </source>
</evidence>
<reference evidence="2" key="2">
    <citation type="journal article" date="2018" name="Plant J.">
        <title>The Sorghum bicolor reference genome: improved assembly, gene annotations, a transcriptome atlas, and signatures of genome organization.</title>
        <authorList>
            <person name="McCormick R.F."/>
            <person name="Truong S.K."/>
            <person name="Sreedasyam A."/>
            <person name="Jenkins J."/>
            <person name="Shu S."/>
            <person name="Sims D."/>
            <person name="Kennedy M."/>
            <person name="Amirebrahimi M."/>
            <person name="Weers B.D."/>
            <person name="McKinley B."/>
            <person name="Mattison A."/>
            <person name="Morishige D.T."/>
            <person name="Grimwood J."/>
            <person name="Schmutz J."/>
            <person name="Mullet J.E."/>
        </authorList>
    </citation>
    <scope>NUCLEOTIDE SEQUENCE [LARGE SCALE GENOMIC DNA]</scope>
    <source>
        <strain evidence="2">cv. BTx623</strain>
    </source>
</reference>
<gene>
    <name evidence="1" type="ORF">SORBI_3008G127250</name>
</gene>
<keyword evidence="2" id="KW-1185">Reference proteome</keyword>
<dbReference type="Proteomes" id="UP000000768">
    <property type="component" value="Chromosome 8"/>
</dbReference>
<evidence type="ECO:0000313" key="2">
    <source>
        <dbReference type="Proteomes" id="UP000000768"/>
    </source>
</evidence>
<dbReference type="EMBL" id="CM000767">
    <property type="protein sequence ID" value="OQU79304.1"/>
    <property type="molecule type" value="Genomic_DNA"/>
</dbReference>
<sequence length="69" mass="7897">MLKVQRGRMLCLQPTPSALGLLMPQREWGLHRLKKLTAATCIRGVAQKENEISARFSDLRVFKSIRSFI</sequence>
<proteinExistence type="predicted"/>
<dbReference type="Gramene" id="OQU79304">
    <property type="protein sequence ID" value="OQU79304"/>
    <property type="gene ID" value="SORBI_3008G127250"/>
</dbReference>
<dbReference type="InParanoid" id="A0A1Z5R6B2"/>
<name>A0A1Z5R6B2_SORBI</name>
<dbReference type="AlphaFoldDB" id="A0A1Z5R6B2"/>